<dbReference type="RefSeq" id="WP_214621392.1">
    <property type="nucleotide sequence ID" value="NZ_JAHGAW010000001.1"/>
</dbReference>
<evidence type="ECO:0000259" key="1">
    <source>
        <dbReference type="Pfam" id="PF13577"/>
    </source>
</evidence>
<dbReference type="Gene3D" id="3.10.450.50">
    <property type="match status" value="1"/>
</dbReference>
<dbReference type="InterPro" id="IPR037401">
    <property type="entry name" value="SnoaL-like"/>
</dbReference>
<dbReference type="CDD" id="cd00531">
    <property type="entry name" value="NTF2_like"/>
    <property type="match status" value="1"/>
</dbReference>
<dbReference type="AlphaFoldDB" id="A0A9X1AK11"/>
<feature type="domain" description="SnoaL-like" evidence="1">
    <location>
        <begin position="6"/>
        <end position="133"/>
    </location>
</feature>
<evidence type="ECO:0000313" key="3">
    <source>
        <dbReference type="Proteomes" id="UP001138757"/>
    </source>
</evidence>
<accession>A0A9X1AK11</accession>
<keyword evidence="3" id="KW-1185">Reference proteome</keyword>
<dbReference type="SUPFAM" id="SSF54427">
    <property type="entry name" value="NTF2-like"/>
    <property type="match status" value="1"/>
</dbReference>
<gene>
    <name evidence="2" type="ORF">KK488_01700</name>
</gene>
<dbReference type="Proteomes" id="UP001138757">
    <property type="component" value="Unassembled WGS sequence"/>
</dbReference>
<proteinExistence type="predicted"/>
<dbReference type="InterPro" id="IPR032710">
    <property type="entry name" value="NTF2-like_dom_sf"/>
</dbReference>
<protein>
    <submittedName>
        <fullName evidence="2">Nuclear transport factor 2 family protein</fullName>
    </submittedName>
</protein>
<dbReference type="Pfam" id="PF13577">
    <property type="entry name" value="SnoaL_4"/>
    <property type="match status" value="1"/>
</dbReference>
<reference evidence="2" key="1">
    <citation type="submission" date="2021-05" db="EMBL/GenBank/DDBJ databases">
        <title>Genome of Sphingobium sp. strain.</title>
        <authorList>
            <person name="Fan R."/>
        </authorList>
    </citation>
    <scope>NUCLEOTIDE SEQUENCE</scope>
    <source>
        <strain evidence="2">H33</strain>
    </source>
</reference>
<organism evidence="2 3">
    <name type="scientific">Sphingobium nicotianae</name>
    <dbReference type="NCBI Taxonomy" id="2782607"/>
    <lineage>
        <taxon>Bacteria</taxon>
        <taxon>Pseudomonadati</taxon>
        <taxon>Pseudomonadota</taxon>
        <taxon>Alphaproteobacteria</taxon>
        <taxon>Sphingomonadales</taxon>
        <taxon>Sphingomonadaceae</taxon>
        <taxon>Sphingobium</taxon>
    </lineage>
</organism>
<comment type="caution">
    <text evidence="2">The sequence shown here is derived from an EMBL/GenBank/DDBJ whole genome shotgun (WGS) entry which is preliminary data.</text>
</comment>
<name>A0A9X1AK11_9SPHN</name>
<sequence length="161" mass="18080">MAPAETIEIERACARLILEFAKYNDDWDHQALADLFVEDSTFARPLDPTHPYYGKDKVHAIFRDRARRLTRHIMTNILITPLSATEAKGTSYVTMMSAPDPDEKWPREGEGTFIGTFDDTFVKTDAGWKFKSRSGNVALYQGGHVPVIPVPSIEETGVPPK</sequence>
<evidence type="ECO:0000313" key="2">
    <source>
        <dbReference type="EMBL" id="MBT2185655.1"/>
    </source>
</evidence>
<dbReference type="EMBL" id="JAHGAW010000001">
    <property type="protein sequence ID" value="MBT2185655.1"/>
    <property type="molecule type" value="Genomic_DNA"/>
</dbReference>